<comment type="caution">
    <text evidence="2">The sequence shown here is derived from an EMBL/GenBank/DDBJ whole genome shotgun (WGS) entry which is preliminary data.</text>
</comment>
<dbReference type="EMBL" id="QJJX01000016">
    <property type="protein sequence ID" value="PXX21737.1"/>
    <property type="molecule type" value="Genomic_DNA"/>
</dbReference>
<keyword evidence="1" id="KW-0472">Membrane</keyword>
<accession>A0A318I295</accession>
<keyword evidence="3" id="KW-1185">Reference proteome</keyword>
<organism evidence="2 3">
    <name type="scientific">Hoylesella shahii DSM 15611 = JCM 12083</name>
    <dbReference type="NCBI Taxonomy" id="1122991"/>
    <lineage>
        <taxon>Bacteria</taxon>
        <taxon>Pseudomonadati</taxon>
        <taxon>Bacteroidota</taxon>
        <taxon>Bacteroidia</taxon>
        <taxon>Bacteroidales</taxon>
        <taxon>Prevotellaceae</taxon>
        <taxon>Hoylesella</taxon>
    </lineage>
</organism>
<dbReference type="OrthoDB" id="1123156at2"/>
<evidence type="ECO:0000313" key="3">
    <source>
        <dbReference type="Proteomes" id="UP000248314"/>
    </source>
</evidence>
<dbReference type="GeneID" id="84900212"/>
<name>A0A318I295_9BACT</name>
<sequence length="76" mass="8391">MAETLALSLLIIAIAVALLCVKMIFRKNGKFSSQHIHDNPGLRKQGIHCVIDQDKEARRTVASAVSERSERSAQCD</sequence>
<proteinExistence type="predicted"/>
<evidence type="ECO:0000313" key="2">
    <source>
        <dbReference type="EMBL" id="PXX21737.1"/>
    </source>
</evidence>
<gene>
    <name evidence="2" type="ORF">EJ73_01519</name>
</gene>
<dbReference type="Proteomes" id="UP000248314">
    <property type="component" value="Unassembled WGS sequence"/>
</dbReference>
<dbReference type="RefSeq" id="WP_025815300.1">
    <property type="nucleotide sequence ID" value="NZ_BAIZ01000003.1"/>
</dbReference>
<feature type="transmembrane region" description="Helical" evidence="1">
    <location>
        <begin position="6"/>
        <end position="25"/>
    </location>
</feature>
<keyword evidence="1" id="KW-1133">Transmembrane helix</keyword>
<dbReference type="STRING" id="1122991.GCA_000613445_02932"/>
<keyword evidence="1" id="KW-0812">Transmembrane</keyword>
<evidence type="ECO:0000256" key="1">
    <source>
        <dbReference type="SAM" id="Phobius"/>
    </source>
</evidence>
<dbReference type="AlphaFoldDB" id="A0A318I295"/>
<reference evidence="2 3" key="1">
    <citation type="submission" date="2018-05" db="EMBL/GenBank/DDBJ databases">
        <title>Genomic Encyclopedia of Type Strains, Phase I: the one thousand microbial genomes (KMG-I) project.</title>
        <authorList>
            <person name="Kyrpides N."/>
        </authorList>
    </citation>
    <scope>NUCLEOTIDE SEQUENCE [LARGE SCALE GENOMIC DNA]</scope>
    <source>
        <strain evidence="2 3">DSM 15611</strain>
    </source>
</reference>
<protein>
    <submittedName>
        <fullName evidence="2">Uncharacterized protein</fullName>
    </submittedName>
</protein>